<reference evidence="2" key="2">
    <citation type="journal article" date="2022" name="Microbiol. Resour. Announc.">
        <title>Metagenome Sequencing to Explore Phylogenomics of Terrestrial Cyanobacteria.</title>
        <authorList>
            <person name="Ward R.D."/>
            <person name="Stajich J.E."/>
            <person name="Johansen J.R."/>
            <person name="Huntemann M."/>
            <person name="Clum A."/>
            <person name="Foster B."/>
            <person name="Foster B."/>
            <person name="Roux S."/>
            <person name="Palaniappan K."/>
            <person name="Varghese N."/>
            <person name="Mukherjee S."/>
            <person name="Reddy T.B.K."/>
            <person name="Daum C."/>
            <person name="Copeland A."/>
            <person name="Chen I.A."/>
            <person name="Ivanova N.N."/>
            <person name="Kyrpides N.C."/>
            <person name="Shapiro N."/>
            <person name="Eloe-Fadrosh E.A."/>
            <person name="Pietrasiak N."/>
        </authorList>
    </citation>
    <scope>NUCLEOTIDE SEQUENCE</scope>
    <source>
        <strain evidence="2">GSE-NOS-MK-12-04C</strain>
    </source>
</reference>
<feature type="chain" id="PRO_5037360896" evidence="1">
    <location>
        <begin position="28"/>
        <end position="141"/>
    </location>
</feature>
<dbReference type="AlphaFoldDB" id="A0A951QG89"/>
<evidence type="ECO:0000313" key="3">
    <source>
        <dbReference type="Proteomes" id="UP000729701"/>
    </source>
</evidence>
<dbReference type="EMBL" id="JAHHGZ010000001">
    <property type="protein sequence ID" value="MBW4665884.1"/>
    <property type="molecule type" value="Genomic_DNA"/>
</dbReference>
<evidence type="ECO:0000313" key="2">
    <source>
        <dbReference type="EMBL" id="MBW4665884.1"/>
    </source>
</evidence>
<comment type="caution">
    <text evidence="2">The sequence shown here is derived from an EMBL/GenBank/DDBJ whole genome shotgun (WGS) entry which is preliminary data.</text>
</comment>
<gene>
    <name evidence="2" type="ORF">KME60_00195</name>
</gene>
<name>A0A951QG89_9CYAN</name>
<accession>A0A951QG89</accession>
<proteinExistence type="predicted"/>
<sequence length="141" mass="15362">MSKILPVFFVAATLVLTSSQYPSPLLAGTCASKCGPQPLQFTPGKRIRVEVLNATTGLVKIEKVDLTGPIPLRPKQELRLENGDGTEPNVSLVFWDEMGLPLKATVSKPNFGTLRIEIRPNNRAPGDRSVEILDDGRVNIL</sequence>
<feature type="signal peptide" evidence="1">
    <location>
        <begin position="1"/>
        <end position="27"/>
    </location>
</feature>
<reference evidence="2" key="1">
    <citation type="submission" date="2021-05" db="EMBL/GenBank/DDBJ databases">
        <authorList>
            <person name="Pietrasiak N."/>
            <person name="Ward R."/>
            <person name="Stajich J.E."/>
            <person name="Kurbessoian T."/>
        </authorList>
    </citation>
    <scope>NUCLEOTIDE SEQUENCE</scope>
    <source>
        <strain evidence="2">GSE-NOS-MK-12-04C</strain>
    </source>
</reference>
<keyword evidence="1" id="KW-0732">Signal</keyword>
<protein>
    <submittedName>
        <fullName evidence="2">Uncharacterized protein</fullName>
    </submittedName>
</protein>
<evidence type="ECO:0000256" key="1">
    <source>
        <dbReference type="SAM" id="SignalP"/>
    </source>
</evidence>
<dbReference type="Proteomes" id="UP000729701">
    <property type="component" value="Unassembled WGS sequence"/>
</dbReference>
<organism evidence="2 3">
    <name type="scientific">Cyanomargarita calcarea GSE-NOS-MK-12-04C</name>
    <dbReference type="NCBI Taxonomy" id="2839659"/>
    <lineage>
        <taxon>Bacteria</taxon>
        <taxon>Bacillati</taxon>
        <taxon>Cyanobacteriota</taxon>
        <taxon>Cyanophyceae</taxon>
        <taxon>Nostocales</taxon>
        <taxon>Cyanomargaritaceae</taxon>
        <taxon>Cyanomargarita</taxon>
    </lineage>
</organism>